<evidence type="ECO:0000313" key="2">
    <source>
        <dbReference type="Proteomes" id="UP000663722"/>
    </source>
</evidence>
<dbReference type="Proteomes" id="UP000663722">
    <property type="component" value="Chromosome"/>
</dbReference>
<accession>A0A975GPY9</accession>
<sequence length="101" mass="11540">MLRVSESCGDGIFYGNDLCTGQQKKPGFFRHEEIILSEKKAGFLPLFNFFSCTQGNEIPRIFESCFTARICRPYGIQERGGLSYAINMRSLRDFSFSTTLF</sequence>
<gene>
    <name evidence="1" type="ORF">dnm_053870</name>
</gene>
<proteinExistence type="predicted"/>
<dbReference type="KEGG" id="dmm:dnm_053870"/>
<evidence type="ECO:0000313" key="1">
    <source>
        <dbReference type="EMBL" id="QTA89337.1"/>
    </source>
</evidence>
<dbReference type="AlphaFoldDB" id="A0A975GPY9"/>
<protein>
    <submittedName>
        <fullName evidence="1">Uncharacterized protein</fullName>
    </submittedName>
</protein>
<name>A0A975GPY9_9BACT</name>
<dbReference type="EMBL" id="CP061800">
    <property type="protein sequence ID" value="QTA89337.1"/>
    <property type="molecule type" value="Genomic_DNA"/>
</dbReference>
<organism evidence="1 2">
    <name type="scientific">Desulfonema magnum</name>
    <dbReference type="NCBI Taxonomy" id="45655"/>
    <lineage>
        <taxon>Bacteria</taxon>
        <taxon>Pseudomonadati</taxon>
        <taxon>Thermodesulfobacteriota</taxon>
        <taxon>Desulfobacteria</taxon>
        <taxon>Desulfobacterales</taxon>
        <taxon>Desulfococcaceae</taxon>
        <taxon>Desulfonema</taxon>
    </lineage>
</organism>
<reference evidence="1" key="1">
    <citation type="journal article" date="2021" name="Microb. Physiol.">
        <title>Proteogenomic Insights into the Physiology of Marine, Sulfate-Reducing, Filamentous Desulfonema limicola and Desulfonema magnum.</title>
        <authorList>
            <person name="Schnaars V."/>
            <person name="Wohlbrand L."/>
            <person name="Scheve S."/>
            <person name="Hinrichs C."/>
            <person name="Reinhardt R."/>
            <person name="Rabus R."/>
        </authorList>
    </citation>
    <scope>NUCLEOTIDE SEQUENCE</scope>
    <source>
        <strain evidence="1">4be13</strain>
    </source>
</reference>
<keyword evidence="2" id="KW-1185">Reference proteome</keyword>